<evidence type="ECO:0000256" key="1">
    <source>
        <dbReference type="ARBA" id="ARBA00022448"/>
    </source>
</evidence>
<organism evidence="3 4">
    <name type="scientific">Lactuca sativa</name>
    <name type="common">Garden lettuce</name>
    <dbReference type="NCBI Taxonomy" id="4236"/>
    <lineage>
        <taxon>Eukaryota</taxon>
        <taxon>Viridiplantae</taxon>
        <taxon>Streptophyta</taxon>
        <taxon>Embryophyta</taxon>
        <taxon>Tracheophyta</taxon>
        <taxon>Spermatophyta</taxon>
        <taxon>Magnoliopsida</taxon>
        <taxon>eudicotyledons</taxon>
        <taxon>Gunneridae</taxon>
        <taxon>Pentapetalae</taxon>
        <taxon>asterids</taxon>
        <taxon>campanulids</taxon>
        <taxon>Asterales</taxon>
        <taxon>Asteraceae</taxon>
        <taxon>Cichorioideae</taxon>
        <taxon>Cichorieae</taxon>
        <taxon>Lactucinae</taxon>
        <taxon>Lactuca</taxon>
    </lineage>
</organism>
<gene>
    <name evidence="3" type="ORF">LSAT_V11C400166300</name>
</gene>
<feature type="transmembrane region" description="Helical" evidence="2">
    <location>
        <begin position="21"/>
        <end position="44"/>
    </location>
</feature>
<evidence type="ECO:0000313" key="3">
    <source>
        <dbReference type="EMBL" id="KAJ0214050.1"/>
    </source>
</evidence>
<reference evidence="3 4" key="1">
    <citation type="journal article" date="2017" name="Nat. Commun.">
        <title>Genome assembly with in vitro proximity ligation data and whole-genome triplication in lettuce.</title>
        <authorList>
            <person name="Reyes-Chin-Wo S."/>
            <person name="Wang Z."/>
            <person name="Yang X."/>
            <person name="Kozik A."/>
            <person name="Arikit S."/>
            <person name="Song C."/>
            <person name="Xia L."/>
            <person name="Froenicke L."/>
            <person name="Lavelle D.O."/>
            <person name="Truco M.J."/>
            <person name="Xia R."/>
            <person name="Zhu S."/>
            <person name="Xu C."/>
            <person name="Xu H."/>
            <person name="Xu X."/>
            <person name="Cox K."/>
            <person name="Korf I."/>
            <person name="Meyers B.C."/>
            <person name="Michelmore R.W."/>
        </authorList>
    </citation>
    <scope>NUCLEOTIDE SEQUENCE [LARGE SCALE GENOMIC DNA]</scope>
    <source>
        <strain evidence="4">cv. Salinas</strain>
        <tissue evidence="3">Seedlings</tissue>
    </source>
</reference>
<feature type="transmembrane region" description="Helical" evidence="2">
    <location>
        <begin position="99"/>
        <end position="119"/>
    </location>
</feature>
<accession>A0A9R1W0H8</accession>
<evidence type="ECO:0000313" key="4">
    <source>
        <dbReference type="Proteomes" id="UP000235145"/>
    </source>
</evidence>
<dbReference type="PANTHER" id="PTHR48017">
    <property type="entry name" value="OS05G0424000 PROTEIN-RELATED"/>
    <property type="match status" value="1"/>
</dbReference>
<keyword evidence="2" id="KW-0472">Membrane</keyword>
<feature type="transmembrane region" description="Helical" evidence="2">
    <location>
        <begin position="131"/>
        <end position="152"/>
    </location>
</feature>
<keyword evidence="4" id="KW-1185">Reference proteome</keyword>
<comment type="caution">
    <text evidence="3">The sequence shown here is derived from an EMBL/GenBank/DDBJ whole genome shotgun (WGS) entry which is preliminary data.</text>
</comment>
<proteinExistence type="predicted"/>
<feature type="transmembrane region" description="Helical" evidence="2">
    <location>
        <begin position="64"/>
        <end position="87"/>
    </location>
</feature>
<dbReference type="EMBL" id="NBSK02000004">
    <property type="protein sequence ID" value="KAJ0214050.1"/>
    <property type="molecule type" value="Genomic_DNA"/>
</dbReference>
<name>A0A9R1W0H8_LACSA</name>
<evidence type="ECO:0000256" key="2">
    <source>
        <dbReference type="SAM" id="Phobius"/>
    </source>
</evidence>
<evidence type="ECO:0008006" key="5">
    <source>
        <dbReference type="Google" id="ProtNLM"/>
    </source>
</evidence>
<dbReference type="AlphaFoldDB" id="A0A9R1W0H8"/>
<keyword evidence="2" id="KW-1133">Transmembrane helix</keyword>
<keyword evidence="1" id="KW-0813">Transport</keyword>
<keyword evidence="2" id="KW-0812">Transmembrane</keyword>
<dbReference type="Proteomes" id="UP000235145">
    <property type="component" value="Unassembled WGS sequence"/>
</dbReference>
<protein>
    <recommendedName>
        <fullName evidence="5">Amino acid transporter transmembrane domain-containing protein</fullName>
    </recommendedName>
</protein>
<sequence length="178" mass="19601">MTTLKQSSRSYEVGFDSLRKINLVTLILCFAYCACTTVGAIYIGDSKKALLKCNSLTEVGINRVFGFFNAILIICTTYGNGIIPATIAAPEKGKMFKGLLLCYTVVISNYFSVGISGYWAFLGSNPLLPKWFLLMTNSFTILQVAACTLVYLQPSNVVFERKFVDLGKGQLSVRNFVP</sequence>